<dbReference type="EnsemblMetazoa" id="MDOA003640-RA">
    <property type="protein sequence ID" value="MDOA003640-PA"/>
    <property type="gene ID" value="MDOA003640"/>
</dbReference>
<dbReference type="InterPro" id="IPR001283">
    <property type="entry name" value="CRISP-related"/>
</dbReference>
<sequence>MNQFLVIFSLTTLFGFAIATDYCSASLCNKGVTHVACGSKNFGPSCPRNAAEVPIDEAFKATIVRAHNEKRNLVAGGGVNGLQPACRMATMEWDDELARIAGYNARQCQMFHDQCRNTESFKYAGQNLAWRTYRGSANYNDLFQKAFDMWYNEVKDVQMSYINSYPVGYNGPTIGHATVMLADRNIRVGCAAVTYESPYSPTETFSITCNYATTNMVGFPIYANCSSAAASCSTGKNPQYSNLCSTSEKYDVNKWY</sequence>
<feature type="chain" id="PRO_5044560242" description="Venom allergen-1" evidence="6">
    <location>
        <begin position="20"/>
        <end position="256"/>
    </location>
</feature>
<name>A0A1I8MCZ1_MUSDO</name>
<comment type="subcellular location">
    <subcellularLocation>
        <location evidence="1">Secreted</location>
    </subcellularLocation>
</comment>
<reference evidence="8" key="1">
    <citation type="submission" date="2020-05" db="UniProtKB">
        <authorList>
            <consortium name="EnsemblMetazoa"/>
        </authorList>
    </citation>
    <scope>IDENTIFICATION</scope>
    <source>
        <strain evidence="8">Aabys</strain>
    </source>
</reference>
<dbReference type="AlphaFoldDB" id="A0A1I8MCZ1"/>
<dbReference type="VEuPathDB" id="VectorBase:MDOA003640"/>
<dbReference type="SMART" id="SM00198">
    <property type="entry name" value="SCP"/>
    <property type="match status" value="1"/>
</dbReference>
<accession>A0A1I8MCZ1</accession>
<keyword evidence="3" id="KW-0964">Secreted</keyword>
<dbReference type="InterPro" id="IPR034763">
    <property type="entry name" value="P14a_insect"/>
</dbReference>
<dbReference type="eggNOG" id="KOG3017">
    <property type="taxonomic scope" value="Eukaryota"/>
</dbReference>
<dbReference type="OrthoDB" id="414826at2759"/>
<dbReference type="FunFam" id="3.40.33.10:FF:000007">
    <property type="entry name" value="Venom allergen"/>
    <property type="match status" value="1"/>
</dbReference>
<evidence type="ECO:0000256" key="1">
    <source>
        <dbReference type="ARBA" id="ARBA00004613"/>
    </source>
</evidence>
<feature type="domain" description="SCP" evidence="7">
    <location>
        <begin position="58"/>
        <end position="218"/>
    </location>
</feature>
<proteinExistence type="inferred from homology"/>
<comment type="similarity">
    <text evidence="2">Belongs to the CRISP family.</text>
</comment>
<dbReference type="SUPFAM" id="SSF55797">
    <property type="entry name" value="PR-1-like"/>
    <property type="match status" value="1"/>
</dbReference>
<keyword evidence="4 6" id="KW-0732">Signal</keyword>
<dbReference type="VEuPathDB" id="VectorBase:MDOMA2_011414"/>
<dbReference type="PIRSF" id="PIRSF038921">
    <property type="entry name" value="P14a"/>
    <property type="match status" value="1"/>
</dbReference>
<protein>
    <recommendedName>
        <fullName evidence="5">Venom allergen-1</fullName>
    </recommendedName>
</protein>
<evidence type="ECO:0000256" key="2">
    <source>
        <dbReference type="ARBA" id="ARBA00009923"/>
    </source>
</evidence>
<evidence type="ECO:0000256" key="5">
    <source>
        <dbReference type="ARBA" id="ARBA00068306"/>
    </source>
</evidence>
<gene>
    <name evidence="8" type="primary">101896587</name>
</gene>
<dbReference type="RefSeq" id="XP_005186243.2">
    <property type="nucleotide sequence ID" value="XM_005186186.4"/>
</dbReference>
<dbReference type="CDD" id="cd05380">
    <property type="entry name" value="CAP_euk"/>
    <property type="match status" value="1"/>
</dbReference>
<dbReference type="KEGG" id="mde:101896587"/>
<dbReference type="Gene3D" id="3.40.33.10">
    <property type="entry name" value="CAP"/>
    <property type="match status" value="1"/>
</dbReference>
<evidence type="ECO:0000256" key="3">
    <source>
        <dbReference type="ARBA" id="ARBA00022525"/>
    </source>
</evidence>
<feature type="signal peptide" evidence="6">
    <location>
        <begin position="1"/>
        <end position="19"/>
    </location>
</feature>
<dbReference type="Pfam" id="PF00188">
    <property type="entry name" value="CAP"/>
    <property type="match status" value="1"/>
</dbReference>
<evidence type="ECO:0000259" key="7">
    <source>
        <dbReference type="SMART" id="SM00198"/>
    </source>
</evidence>
<dbReference type="PANTHER" id="PTHR10334">
    <property type="entry name" value="CYSTEINE-RICH SECRETORY PROTEIN-RELATED"/>
    <property type="match status" value="1"/>
</dbReference>
<dbReference type="GO" id="GO:0005576">
    <property type="term" value="C:extracellular region"/>
    <property type="evidence" value="ECO:0007669"/>
    <property type="project" value="UniProtKB-SubCell"/>
</dbReference>
<organism evidence="8">
    <name type="scientific">Musca domestica</name>
    <name type="common">House fly</name>
    <dbReference type="NCBI Taxonomy" id="7370"/>
    <lineage>
        <taxon>Eukaryota</taxon>
        <taxon>Metazoa</taxon>
        <taxon>Ecdysozoa</taxon>
        <taxon>Arthropoda</taxon>
        <taxon>Hexapoda</taxon>
        <taxon>Insecta</taxon>
        <taxon>Pterygota</taxon>
        <taxon>Neoptera</taxon>
        <taxon>Endopterygota</taxon>
        <taxon>Diptera</taxon>
        <taxon>Brachycera</taxon>
        <taxon>Muscomorpha</taxon>
        <taxon>Muscoidea</taxon>
        <taxon>Muscidae</taxon>
        <taxon>Musca</taxon>
    </lineage>
</organism>
<dbReference type="InterPro" id="IPR014044">
    <property type="entry name" value="CAP_dom"/>
</dbReference>
<evidence type="ECO:0000256" key="4">
    <source>
        <dbReference type="ARBA" id="ARBA00022729"/>
    </source>
</evidence>
<dbReference type="InterPro" id="IPR035940">
    <property type="entry name" value="CAP_sf"/>
</dbReference>
<evidence type="ECO:0000313" key="8">
    <source>
        <dbReference type="EnsemblMetazoa" id="MDOA003640-PA"/>
    </source>
</evidence>
<evidence type="ECO:0000256" key="6">
    <source>
        <dbReference type="SAM" id="SignalP"/>
    </source>
</evidence>